<name>A0A382C7K5_9ZZZZ</name>
<evidence type="ECO:0000313" key="1">
    <source>
        <dbReference type="EMBL" id="SVB22098.1"/>
    </source>
</evidence>
<dbReference type="AlphaFoldDB" id="A0A382C7K5"/>
<reference evidence="1" key="1">
    <citation type="submission" date="2018-05" db="EMBL/GenBank/DDBJ databases">
        <authorList>
            <person name="Lanie J.A."/>
            <person name="Ng W.-L."/>
            <person name="Kazmierczak K.M."/>
            <person name="Andrzejewski T.M."/>
            <person name="Davidsen T.M."/>
            <person name="Wayne K.J."/>
            <person name="Tettelin H."/>
            <person name="Glass J.I."/>
            <person name="Rusch D."/>
            <person name="Podicherti R."/>
            <person name="Tsui H.-C.T."/>
            <person name="Winkler M.E."/>
        </authorList>
    </citation>
    <scope>NUCLEOTIDE SEQUENCE</scope>
</reference>
<organism evidence="1">
    <name type="scientific">marine metagenome</name>
    <dbReference type="NCBI Taxonomy" id="408172"/>
    <lineage>
        <taxon>unclassified sequences</taxon>
        <taxon>metagenomes</taxon>
        <taxon>ecological metagenomes</taxon>
    </lineage>
</organism>
<proteinExistence type="predicted"/>
<gene>
    <name evidence="1" type="ORF">METZ01_LOCUS174952</name>
</gene>
<dbReference type="EMBL" id="UINC01033199">
    <property type="protein sequence ID" value="SVB22098.1"/>
    <property type="molecule type" value="Genomic_DNA"/>
</dbReference>
<feature type="non-terminal residue" evidence="1">
    <location>
        <position position="1"/>
    </location>
</feature>
<protein>
    <submittedName>
        <fullName evidence="1">Uncharacterized protein</fullName>
    </submittedName>
</protein>
<accession>A0A382C7K5</accession>
<sequence>ENNDITAAYASVVVVNNLNQYLQNTGSAGITWAS</sequence>